<dbReference type="InterPro" id="IPR002347">
    <property type="entry name" value="SDR_fam"/>
</dbReference>
<accession>A0A934UUY8</accession>
<dbReference type="GO" id="GO:0016491">
    <property type="term" value="F:oxidoreductase activity"/>
    <property type="evidence" value="ECO:0007669"/>
    <property type="project" value="UniProtKB-KW"/>
</dbReference>
<dbReference type="EMBL" id="JAEHOH010000020">
    <property type="protein sequence ID" value="MBK0420019.1"/>
    <property type="molecule type" value="Genomic_DNA"/>
</dbReference>
<dbReference type="InterPro" id="IPR057326">
    <property type="entry name" value="KR_dom"/>
</dbReference>
<dbReference type="AlphaFoldDB" id="A0A934UUY8"/>
<name>A0A934UUY8_9MICO</name>
<keyword evidence="2" id="KW-0560">Oxidoreductase</keyword>
<proteinExistence type="inferred from homology"/>
<evidence type="ECO:0000313" key="4">
    <source>
        <dbReference type="EMBL" id="MBK0420019.1"/>
    </source>
</evidence>
<dbReference type="SUPFAM" id="SSF51735">
    <property type="entry name" value="NAD(P)-binding Rossmann-fold domains"/>
    <property type="match status" value="1"/>
</dbReference>
<feature type="domain" description="Ketoreductase" evidence="3">
    <location>
        <begin position="7"/>
        <end position="192"/>
    </location>
</feature>
<dbReference type="SMART" id="SM00822">
    <property type="entry name" value="PKS_KR"/>
    <property type="match status" value="1"/>
</dbReference>
<comment type="similarity">
    <text evidence="1">Belongs to the short-chain dehydrogenases/reductases (SDR) family.</text>
</comment>
<dbReference type="InterPro" id="IPR050259">
    <property type="entry name" value="SDR"/>
</dbReference>
<dbReference type="PRINTS" id="PR00080">
    <property type="entry name" value="SDRFAMILY"/>
</dbReference>
<protein>
    <submittedName>
        <fullName evidence="4">SDR family oxidoreductase</fullName>
    </submittedName>
</protein>
<dbReference type="RefSeq" id="WP_200116158.1">
    <property type="nucleotide sequence ID" value="NZ_JAEHOH010000020.1"/>
</dbReference>
<dbReference type="Pfam" id="PF13561">
    <property type="entry name" value="adh_short_C2"/>
    <property type="match status" value="1"/>
</dbReference>
<organism evidence="4 5">
    <name type="scientific">Leucobacter chromiisoli</name>
    <dbReference type="NCBI Taxonomy" id="2796471"/>
    <lineage>
        <taxon>Bacteria</taxon>
        <taxon>Bacillati</taxon>
        <taxon>Actinomycetota</taxon>
        <taxon>Actinomycetes</taxon>
        <taxon>Micrococcales</taxon>
        <taxon>Microbacteriaceae</taxon>
        <taxon>Leucobacter</taxon>
    </lineage>
</organism>
<reference evidence="4" key="1">
    <citation type="submission" date="2020-12" db="EMBL/GenBank/DDBJ databases">
        <title>Leucobacter sp. CAS1, isolated from Chromium sludge.</title>
        <authorList>
            <person name="Xu Z."/>
        </authorList>
    </citation>
    <scope>NUCLEOTIDE SEQUENCE</scope>
    <source>
        <strain evidence="4">CSA1</strain>
    </source>
</reference>
<dbReference type="FunFam" id="3.40.50.720:FF:000173">
    <property type="entry name" value="3-oxoacyl-[acyl-carrier protein] reductase"/>
    <property type="match status" value="1"/>
</dbReference>
<evidence type="ECO:0000313" key="5">
    <source>
        <dbReference type="Proteomes" id="UP000608530"/>
    </source>
</evidence>
<dbReference type="InterPro" id="IPR036291">
    <property type="entry name" value="NAD(P)-bd_dom_sf"/>
</dbReference>
<dbReference type="PANTHER" id="PTHR42879:SF2">
    <property type="entry name" value="3-OXOACYL-[ACYL-CARRIER-PROTEIN] REDUCTASE FABG"/>
    <property type="match status" value="1"/>
</dbReference>
<keyword evidence="5" id="KW-1185">Reference proteome</keyword>
<dbReference type="PANTHER" id="PTHR42879">
    <property type="entry name" value="3-OXOACYL-(ACYL-CARRIER-PROTEIN) REDUCTASE"/>
    <property type="match status" value="1"/>
</dbReference>
<dbReference type="PRINTS" id="PR00081">
    <property type="entry name" value="GDHRDH"/>
</dbReference>
<dbReference type="Gene3D" id="3.40.50.720">
    <property type="entry name" value="NAD(P)-binding Rossmann-like Domain"/>
    <property type="match status" value="1"/>
</dbReference>
<comment type="caution">
    <text evidence="4">The sequence shown here is derived from an EMBL/GenBank/DDBJ whole genome shotgun (WGS) entry which is preliminary data.</text>
</comment>
<evidence type="ECO:0000256" key="2">
    <source>
        <dbReference type="ARBA" id="ARBA00023002"/>
    </source>
</evidence>
<evidence type="ECO:0000256" key="1">
    <source>
        <dbReference type="ARBA" id="ARBA00006484"/>
    </source>
</evidence>
<sequence>MATEQRRSALVTGAAQGLGEAVARRLHADGFRVGIADINGEAASALAAELDATGETARALEVDVADVRSLRRCFADQEAAWGAPDVLVNNAGRTVKRSVWEIEPDEWDDVLATNLRSYLVLSQLAGSAMRERGWGRIVNMSSFAGQQGGLVAGAHYAASKAGALVLTKIFARELADAGVTVNAVAPAAIRTPAMGGEEDAAAVGRTIPVGRVGTSEEVAAAVAYLVGPDSGFVTGATLDVNGGVFMR</sequence>
<gene>
    <name evidence="4" type="ORF">JD276_13360</name>
</gene>
<evidence type="ECO:0000259" key="3">
    <source>
        <dbReference type="SMART" id="SM00822"/>
    </source>
</evidence>
<dbReference type="Proteomes" id="UP000608530">
    <property type="component" value="Unassembled WGS sequence"/>
</dbReference>